<dbReference type="Gene3D" id="3.40.30.10">
    <property type="entry name" value="Glutaredoxin"/>
    <property type="match status" value="1"/>
</dbReference>
<dbReference type="GO" id="GO:0016740">
    <property type="term" value="F:transferase activity"/>
    <property type="evidence" value="ECO:0007669"/>
    <property type="project" value="UniProtKB-KW"/>
</dbReference>
<protein>
    <submittedName>
        <fullName evidence="2">Glutathione S-transferase family protein</fullName>
    </submittedName>
</protein>
<keyword evidence="2" id="KW-0808">Transferase</keyword>
<reference evidence="2 3" key="1">
    <citation type="submission" date="2019-02" db="EMBL/GenBank/DDBJ databases">
        <authorList>
            <person name="Li S.-H."/>
        </authorList>
    </citation>
    <scope>NUCLEOTIDE SEQUENCE [LARGE SCALE GENOMIC DNA]</scope>
    <source>
        <strain evidence="2 3">IMCC14385</strain>
    </source>
</reference>
<dbReference type="SUPFAM" id="SSF47616">
    <property type="entry name" value="GST C-terminal domain-like"/>
    <property type="match status" value="1"/>
</dbReference>
<dbReference type="EMBL" id="CP036422">
    <property type="protein sequence ID" value="QFU76629.1"/>
    <property type="molecule type" value="Genomic_DNA"/>
</dbReference>
<dbReference type="KEGG" id="halc:EY643_13725"/>
<gene>
    <name evidence="2" type="ORF">EY643_13725</name>
</gene>
<dbReference type="AlphaFoldDB" id="A0A5P9NLX5"/>
<accession>A0A5P9NLX5</accession>
<dbReference type="Pfam" id="PF13417">
    <property type="entry name" value="GST_N_3"/>
    <property type="match status" value="1"/>
</dbReference>
<proteinExistence type="predicted"/>
<dbReference type="InterPro" id="IPR036249">
    <property type="entry name" value="Thioredoxin-like_sf"/>
</dbReference>
<dbReference type="Gene3D" id="1.20.1050.10">
    <property type="match status" value="1"/>
</dbReference>
<dbReference type="InterPro" id="IPR004045">
    <property type="entry name" value="Glutathione_S-Trfase_N"/>
</dbReference>
<dbReference type="Proteomes" id="UP000326287">
    <property type="component" value="Chromosome"/>
</dbReference>
<evidence type="ECO:0000259" key="1">
    <source>
        <dbReference type="Pfam" id="PF13417"/>
    </source>
</evidence>
<dbReference type="RefSeq" id="WP_153239771.1">
    <property type="nucleotide sequence ID" value="NZ_CP036422.1"/>
</dbReference>
<sequence length="346" mass="38692">MASQEPIKLVGGTASPYTRKMVALLRYRRVPYAIGWGQPEQACDALGVEKPRPTFHPTFFFEEGGETRAECDSTPIIRKLETMYPGRTVLPPDPALAFIDYLIEDFADEWCTKFMFHYRWYPEIDADNAGTLLPLGIDLSVSQENHAHFKQFFAERQIGRLHVVGSNDTTAPVIDASYRRFLAAMENHLANQPFMLGGRPGAGDFGLHGQLTQLVGFDPTPRAIAHEVSPRTVAWVDLMEDQSGLEPKNSDWIALEDQPDSLRGLMAEIGRVYAPAQIANARAVQAGEKTWEAEIDGAPWVQQTFPYQAKCLKWTNERYQSLSEDDRARVDALLQGSGVEMMLATA</sequence>
<feature type="domain" description="GST N-terminal" evidence="1">
    <location>
        <begin position="10"/>
        <end position="87"/>
    </location>
</feature>
<organism evidence="2 3">
    <name type="scientific">Halioglobus maricola</name>
    <dbReference type="NCBI Taxonomy" id="2601894"/>
    <lineage>
        <taxon>Bacteria</taxon>
        <taxon>Pseudomonadati</taxon>
        <taxon>Pseudomonadota</taxon>
        <taxon>Gammaproteobacteria</taxon>
        <taxon>Cellvibrionales</taxon>
        <taxon>Halieaceae</taxon>
        <taxon>Halioglobus</taxon>
    </lineage>
</organism>
<evidence type="ECO:0000313" key="3">
    <source>
        <dbReference type="Proteomes" id="UP000326287"/>
    </source>
</evidence>
<dbReference type="InterPro" id="IPR036282">
    <property type="entry name" value="Glutathione-S-Trfase_C_sf"/>
</dbReference>
<keyword evidence="3" id="KW-1185">Reference proteome</keyword>
<name>A0A5P9NLX5_9GAMM</name>
<dbReference type="OrthoDB" id="7054557at2"/>
<dbReference type="SUPFAM" id="SSF52833">
    <property type="entry name" value="Thioredoxin-like"/>
    <property type="match status" value="1"/>
</dbReference>
<evidence type="ECO:0000313" key="2">
    <source>
        <dbReference type="EMBL" id="QFU76629.1"/>
    </source>
</evidence>